<keyword evidence="2" id="KW-1185">Reference proteome</keyword>
<dbReference type="Proteomes" id="UP000237000">
    <property type="component" value="Unassembled WGS sequence"/>
</dbReference>
<gene>
    <name evidence="1" type="ORF">TorRG33x02_210430</name>
</gene>
<comment type="caution">
    <text evidence="1">The sequence shown here is derived from an EMBL/GenBank/DDBJ whole genome shotgun (WGS) entry which is preliminary data.</text>
</comment>
<reference evidence="2" key="1">
    <citation type="submission" date="2016-06" db="EMBL/GenBank/DDBJ databases">
        <title>Parallel loss of symbiosis genes in relatives of nitrogen-fixing non-legume Parasponia.</title>
        <authorList>
            <person name="Van Velzen R."/>
            <person name="Holmer R."/>
            <person name="Bu F."/>
            <person name="Rutten L."/>
            <person name="Van Zeijl A."/>
            <person name="Liu W."/>
            <person name="Santuari L."/>
            <person name="Cao Q."/>
            <person name="Sharma T."/>
            <person name="Shen D."/>
            <person name="Roswanjaya Y."/>
            <person name="Wardhani T."/>
            <person name="Kalhor M.S."/>
            <person name="Jansen J."/>
            <person name="Van den Hoogen J."/>
            <person name="Gungor B."/>
            <person name="Hartog M."/>
            <person name="Hontelez J."/>
            <person name="Verver J."/>
            <person name="Yang W.-C."/>
            <person name="Schijlen E."/>
            <person name="Repin R."/>
            <person name="Schilthuizen M."/>
            <person name="Schranz E."/>
            <person name="Heidstra R."/>
            <person name="Miyata K."/>
            <person name="Fedorova E."/>
            <person name="Kohlen W."/>
            <person name="Bisseling T."/>
            <person name="Smit S."/>
            <person name="Geurts R."/>
        </authorList>
    </citation>
    <scope>NUCLEOTIDE SEQUENCE [LARGE SCALE GENOMIC DNA]</scope>
    <source>
        <strain evidence="2">cv. RG33-2</strain>
    </source>
</reference>
<protein>
    <submittedName>
        <fullName evidence="1">Uncharacterized protein</fullName>
    </submittedName>
</protein>
<sequence length="135" mass="15245">MDFLIDIEQDVEELRASRVLQNRLNNDAAQKIVYKTIVKESARPGWLKSIRNISEAIVQTWYAVNPKEIRTIKSGYGPNGFCCTRRRCVEPELEKGFVVPYVDLAGIIPSAIFIVPHNPLLAEKNTLLCQGSKQS</sequence>
<evidence type="ECO:0000313" key="1">
    <source>
        <dbReference type="EMBL" id="PON83209.1"/>
    </source>
</evidence>
<accession>A0A2P5ECD5</accession>
<evidence type="ECO:0000313" key="2">
    <source>
        <dbReference type="Proteomes" id="UP000237000"/>
    </source>
</evidence>
<dbReference type="EMBL" id="JXTC01000182">
    <property type="protein sequence ID" value="PON83209.1"/>
    <property type="molecule type" value="Genomic_DNA"/>
</dbReference>
<name>A0A2P5ECD5_TREOI</name>
<dbReference type="AlphaFoldDB" id="A0A2P5ECD5"/>
<proteinExistence type="predicted"/>
<dbReference type="InParanoid" id="A0A2P5ECD5"/>
<organism evidence="1 2">
    <name type="scientific">Trema orientale</name>
    <name type="common">Charcoal tree</name>
    <name type="synonym">Celtis orientalis</name>
    <dbReference type="NCBI Taxonomy" id="63057"/>
    <lineage>
        <taxon>Eukaryota</taxon>
        <taxon>Viridiplantae</taxon>
        <taxon>Streptophyta</taxon>
        <taxon>Embryophyta</taxon>
        <taxon>Tracheophyta</taxon>
        <taxon>Spermatophyta</taxon>
        <taxon>Magnoliopsida</taxon>
        <taxon>eudicotyledons</taxon>
        <taxon>Gunneridae</taxon>
        <taxon>Pentapetalae</taxon>
        <taxon>rosids</taxon>
        <taxon>fabids</taxon>
        <taxon>Rosales</taxon>
        <taxon>Cannabaceae</taxon>
        <taxon>Trema</taxon>
    </lineage>
</organism>